<dbReference type="EMBL" id="ADMN01000013">
    <property type="protein sequence ID" value="EFF64965.1"/>
    <property type="molecule type" value="Genomic_DNA"/>
</dbReference>
<accession>A0ABP2I8W0</accession>
<comment type="caution">
    <text evidence="1">The sequence shown here is derived from an EMBL/GenBank/DDBJ whole genome shotgun (WGS) entry which is preliminary data.</text>
</comment>
<sequence>MSRGINKNTTYDRIASHWTKVGHREWAKALNNEGGIHYKNAREAYAKANRARHAARNK</sequence>
<keyword evidence="2" id="KW-1185">Reference proteome</keyword>
<evidence type="ECO:0000313" key="1">
    <source>
        <dbReference type="EMBL" id="EFF64965.1"/>
    </source>
</evidence>
<protein>
    <submittedName>
        <fullName evidence="1">Uncharacterized protein</fullName>
    </submittedName>
</protein>
<dbReference type="GeneID" id="60058553"/>
<proteinExistence type="predicted"/>
<gene>
    <name evidence="1" type="ORF">CUW_1476</name>
</gene>
<reference evidence="1 2" key="1">
    <citation type="journal article" date="2011" name="J. Bacteriol.">
        <title>Draft Genome Sequence of Turicibacter sanguinis PC909, Isolated from Human Feces.</title>
        <authorList>
            <person name="Cuiv P.O."/>
            <person name="Klaassens E.S."/>
            <person name="Durkin A.S."/>
            <person name="Harkins D.M."/>
            <person name="Foster L."/>
            <person name="McCorrison J."/>
            <person name="Torralba M."/>
            <person name="Nelson K.E."/>
            <person name="Morrison M."/>
        </authorList>
    </citation>
    <scope>NUCLEOTIDE SEQUENCE [LARGE SCALE GENOMIC DNA]</scope>
    <source>
        <strain evidence="1 2">PC909</strain>
    </source>
</reference>
<dbReference type="RefSeq" id="WP_006783505.1">
    <property type="nucleotide sequence ID" value="NZ_ADMN01000013.1"/>
</dbReference>
<evidence type="ECO:0000313" key="2">
    <source>
        <dbReference type="Proteomes" id="UP000002938"/>
    </source>
</evidence>
<dbReference type="Proteomes" id="UP000002938">
    <property type="component" value="Unassembled WGS sequence"/>
</dbReference>
<name>A0ABP2I8W0_9FIRM</name>
<organism evidence="1 2">
    <name type="scientific">Turicibacter sanguinis PC909</name>
    <dbReference type="NCBI Taxonomy" id="702450"/>
    <lineage>
        <taxon>Bacteria</taxon>
        <taxon>Bacillati</taxon>
        <taxon>Bacillota</taxon>
        <taxon>Erysipelotrichia</taxon>
        <taxon>Erysipelotrichales</taxon>
        <taxon>Turicibacteraceae</taxon>
        <taxon>Turicibacter</taxon>
    </lineage>
</organism>